<comment type="caution">
    <text evidence="1">The sequence shown here is derived from an EMBL/GenBank/DDBJ whole genome shotgun (WGS) entry which is preliminary data.</text>
</comment>
<evidence type="ECO:0000313" key="1">
    <source>
        <dbReference type="EMBL" id="KAK3916396.1"/>
    </source>
</evidence>
<proteinExistence type="predicted"/>
<dbReference type="AlphaFoldDB" id="A0AAE1H8X8"/>
<keyword evidence="2" id="KW-1185">Reference proteome</keyword>
<sequence length="156" mass="17809">MQAVYSYPKFKLGLYHLILSEPEEASIIRSAGALPLLSTNEIMNGLHDLGVEAVQKGWMPQLRLFFKYMDKEWIPKIPVLSVKNSKHRTNNISETTNRPFNKFVKVSNLSCFNVLKAFVRLNERYTLDLESLKNPGLSVSRVVKSQRFAMTSISSD</sequence>
<reference evidence="1" key="2">
    <citation type="journal article" date="2023" name="BMC Genomics">
        <title>Pest status, molecular evolution, and epigenetic factors derived from the genome assembly of Frankliniella fusca, a thysanopteran phytovirus vector.</title>
        <authorList>
            <person name="Catto M.A."/>
            <person name="Labadie P.E."/>
            <person name="Jacobson A.L."/>
            <person name="Kennedy G.G."/>
            <person name="Srinivasan R."/>
            <person name="Hunt B.G."/>
        </authorList>
    </citation>
    <scope>NUCLEOTIDE SEQUENCE</scope>
    <source>
        <strain evidence="1">PL_HMW_Pooled</strain>
    </source>
</reference>
<name>A0AAE1H8X8_9NEOP</name>
<evidence type="ECO:0000313" key="2">
    <source>
        <dbReference type="Proteomes" id="UP001219518"/>
    </source>
</evidence>
<protein>
    <submittedName>
        <fullName evidence="1">Myelin regulatory factor-like protein 2</fullName>
    </submittedName>
</protein>
<dbReference type="EMBL" id="JAHWGI010000525">
    <property type="protein sequence ID" value="KAK3916396.1"/>
    <property type="molecule type" value="Genomic_DNA"/>
</dbReference>
<dbReference type="Proteomes" id="UP001219518">
    <property type="component" value="Unassembled WGS sequence"/>
</dbReference>
<accession>A0AAE1H8X8</accession>
<organism evidence="1 2">
    <name type="scientific">Frankliniella fusca</name>
    <dbReference type="NCBI Taxonomy" id="407009"/>
    <lineage>
        <taxon>Eukaryota</taxon>
        <taxon>Metazoa</taxon>
        <taxon>Ecdysozoa</taxon>
        <taxon>Arthropoda</taxon>
        <taxon>Hexapoda</taxon>
        <taxon>Insecta</taxon>
        <taxon>Pterygota</taxon>
        <taxon>Neoptera</taxon>
        <taxon>Paraneoptera</taxon>
        <taxon>Thysanoptera</taxon>
        <taxon>Terebrantia</taxon>
        <taxon>Thripoidea</taxon>
        <taxon>Thripidae</taxon>
        <taxon>Frankliniella</taxon>
    </lineage>
</organism>
<gene>
    <name evidence="1" type="ORF">KUF71_006190</name>
</gene>
<reference evidence="1" key="1">
    <citation type="submission" date="2021-07" db="EMBL/GenBank/DDBJ databases">
        <authorList>
            <person name="Catto M.A."/>
            <person name="Jacobson A."/>
            <person name="Kennedy G."/>
            <person name="Labadie P."/>
            <person name="Hunt B.G."/>
            <person name="Srinivasan R."/>
        </authorList>
    </citation>
    <scope>NUCLEOTIDE SEQUENCE</scope>
    <source>
        <strain evidence="1">PL_HMW_Pooled</strain>
        <tissue evidence="1">Head</tissue>
    </source>
</reference>